<sequence length="906" mass="96960">MWPTLLALFSFLSLSHAAATSNRFIVEIIQDEIPENAFNEIRDSFSNHPDAPTVATTITYNSPLFNGLSITIDTATSSFTYDSLAQHIRSLRRIERVYPVQRLSIARPIQHAALSPDQLFGASAPPPAGNLAAFSSAANTHELTGVARLHELGLRGAGATIAIIDTGADYLNPFLSGGIGPGYRITYGIDLVGDSIRPPKSATPDGDPYSECQPHGTHVAGIIGAVAPDLGLVGVVPDANLEIYRAFDCEGIADNDIIVDAVLKAAARGVDVINLSLGGGGPFEEDVISAVLSRVNNNGTSYCIATMGNNGQNGTFTAQAPSGGAAVPAVGSVDPIEYKFPGFVAKYSASGNDTQNEFFWLPSDRNMFPPLLDLYVLSPDPSIQADACSPLPQQMLDLSNVLVLVGASGCPPEQKMANIQAIGGKYVLLYNNQPGNYPFPVRRAVHGILGAAGMGLEDALSLIRAFTSAGGVQLTMSTTDYPTSAFVAVNPISPAKTSTFSSIGPPALGFLKPTLSGPGGQILSTFPRKDGYFEVLSGTSQAVPYISGIIALLKKARPNLSAQQITRILASTARPAGFSDGSNFSYPFLAPAWQQGGGLVSAYDAYRCQTLLDTEALSFNDTANFQRELSFTVQNIGDGPQDYQLTNIPAATVHSLRGNGNPNPIPFFPDERSPNPNPDFIMSLTPDFADIQISPQAFSLAPGASQTVTVAADISQFAHLTSQCPLFSGWISINGTQDALSLPWGAIGCSLYDLPVLDYNEPLIHLVAATNETKYNATLKDTYPLPRIEPNRVFVLPRDNSSEAQLGVVFPWLQYKFSMYTRFANIDLLSADGGKVATLLDVHTPKNQDRLSVDFQNFTGMLPSGEWADEGQYRFNLSAMRLYGNPNGTEDFKEWIVSDPFILQYQ</sequence>
<evidence type="ECO:0000256" key="1">
    <source>
        <dbReference type="ARBA" id="ARBA00011073"/>
    </source>
</evidence>
<keyword evidence="5 6" id="KW-0720">Serine protease</keyword>
<dbReference type="InterPro" id="IPR000209">
    <property type="entry name" value="Peptidase_S8/S53_dom"/>
</dbReference>
<keyword evidence="2 6" id="KW-0645">Protease</keyword>
<feature type="domain" description="Peptidase S8/S53" evidence="8">
    <location>
        <begin position="156"/>
        <end position="584"/>
    </location>
</feature>
<evidence type="ECO:0000256" key="6">
    <source>
        <dbReference type="PROSITE-ProRule" id="PRU01240"/>
    </source>
</evidence>
<evidence type="ECO:0000256" key="4">
    <source>
        <dbReference type="ARBA" id="ARBA00022801"/>
    </source>
</evidence>
<evidence type="ECO:0000313" key="11">
    <source>
        <dbReference type="Proteomes" id="UP000774617"/>
    </source>
</evidence>
<dbReference type="EMBL" id="JAGTJR010000071">
    <property type="protein sequence ID" value="KAH7018664.1"/>
    <property type="molecule type" value="Genomic_DNA"/>
</dbReference>
<accession>A0ABQ8FRS9</accession>
<proteinExistence type="inferred from homology"/>
<gene>
    <name evidence="10" type="ORF">B0J12DRAFT_790678</name>
</gene>
<dbReference type="InterPro" id="IPR010435">
    <property type="entry name" value="C5a/SBT2-like_Fn3"/>
</dbReference>
<protein>
    <submittedName>
        <fullName evidence="10">Peptidase S8/S53 domain-containing protein</fullName>
    </submittedName>
</protein>
<dbReference type="PANTHER" id="PTHR43806">
    <property type="entry name" value="PEPTIDASE S8"/>
    <property type="match status" value="1"/>
</dbReference>
<comment type="caution">
    <text evidence="10">The sequence shown here is derived from an EMBL/GenBank/DDBJ whole genome shotgun (WGS) entry which is preliminary data.</text>
</comment>
<feature type="active site" description="Charge relay system" evidence="6">
    <location>
        <position position="540"/>
    </location>
</feature>
<evidence type="ECO:0000256" key="2">
    <source>
        <dbReference type="ARBA" id="ARBA00022670"/>
    </source>
</evidence>
<reference evidence="10 11" key="1">
    <citation type="journal article" date="2021" name="Nat. Commun.">
        <title>Genetic determinants of endophytism in the Arabidopsis root mycobiome.</title>
        <authorList>
            <person name="Mesny F."/>
            <person name="Miyauchi S."/>
            <person name="Thiergart T."/>
            <person name="Pickel B."/>
            <person name="Atanasova L."/>
            <person name="Karlsson M."/>
            <person name="Huettel B."/>
            <person name="Barry K.W."/>
            <person name="Haridas S."/>
            <person name="Chen C."/>
            <person name="Bauer D."/>
            <person name="Andreopoulos W."/>
            <person name="Pangilinan J."/>
            <person name="LaButti K."/>
            <person name="Riley R."/>
            <person name="Lipzen A."/>
            <person name="Clum A."/>
            <person name="Drula E."/>
            <person name="Henrissat B."/>
            <person name="Kohler A."/>
            <person name="Grigoriev I.V."/>
            <person name="Martin F.M."/>
            <person name="Hacquard S."/>
        </authorList>
    </citation>
    <scope>NUCLEOTIDE SEQUENCE [LARGE SCALE GENOMIC DNA]</scope>
    <source>
        <strain evidence="10 11">MPI-SDFR-AT-0080</strain>
    </source>
</reference>
<feature type="active site" description="Charge relay system" evidence="6">
    <location>
        <position position="215"/>
    </location>
</feature>
<dbReference type="PRINTS" id="PR00723">
    <property type="entry name" value="SUBTILISIN"/>
</dbReference>
<keyword evidence="11" id="KW-1185">Reference proteome</keyword>
<evidence type="ECO:0000313" key="10">
    <source>
        <dbReference type="EMBL" id="KAH7018664.1"/>
    </source>
</evidence>
<dbReference type="PROSITE" id="PS00137">
    <property type="entry name" value="SUBTILASE_HIS"/>
    <property type="match status" value="1"/>
</dbReference>
<feature type="active site" description="Charge relay system" evidence="6">
    <location>
        <position position="165"/>
    </location>
</feature>
<dbReference type="InterPro" id="IPR022398">
    <property type="entry name" value="Peptidase_S8_His-AS"/>
</dbReference>
<evidence type="ECO:0000256" key="7">
    <source>
        <dbReference type="SAM" id="SignalP"/>
    </source>
</evidence>
<feature type="chain" id="PRO_5045592661" evidence="7">
    <location>
        <begin position="18"/>
        <end position="906"/>
    </location>
</feature>
<dbReference type="InterPro" id="IPR023828">
    <property type="entry name" value="Peptidase_S8_Ser-AS"/>
</dbReference>
<dbReference type="PROSITE" id="PS00138">
    <property type="entry name" value="SUBTILASE_SER"/>
    <property type="match status" value="1"/>
</dbReference>
<evidence type="ECO:0000256" key="3">
    <source>
        <dbReference type="ARBA" id="ARBA00022729"/>
    </source>
</evidence>
<dbReference type="Pfam" id="PF06280">
    <property type="entry name" value="fn3_5"/>
    <property type="match status" value="1"/>
</dbReference>
<feature type="signal peptide" evidence="7">
    <location>
        <begin position="1"/>
        <end position="17"/>
    </location>
</feature>
<dbReference type="Gene3D" id="3.40.50.200">
    <property type="entry name" value="Peptidase S8/S53 domain"/>
    <property type="match status" value="2"/>
</dbReference>
<dbReference type="CDD" id="cd07489">
    <property type="entry name" value="Peptidases_S8_5"/>
    <property type="match status" value="1"/>
</dbReference>
<evidence type="ECO:0000259" key="8">
    <source>
        <dbReference type="Pfam" id="PF00082"/>
    </source>
</evidence>
<dbReference type="Proteomes" id="UP000774617">
    <property type="component" value="Unassembled WGS sequence"/>
</dbReference>
<comment type="similarity">
    <text evidence="1 6">Belongs to the peptidase S8 family.</text>
</comment>
<name>A0ABQ8FRS9_9PEZI</name>
<dbReference type="Pfam" id="PF00082">
    <property type="entry name" value="Peptidase_S8"/>
    <property type="match status" value="1"/>
</dbReference>
<dbReference type="InterPro" id="IPR036852">
    <property type="entry name" value="Peptidase_S8/S53_dom_sf"/>
</dbReference>
<feature type="domain" description="C5a peptidase/Subtilisin-like protease SBT2-like Fn3-like" evidence="9">
    <location>
        <begin position="618"/>
        <end position="743"/>
    </location>
</feature>
<evidence type="ECO:0000256" key="5">
    <source>
        <dbReference type="ARBA" id="ARBA00022825"/>
    </source>
</evidence>
<evidence type="ECO:0000259" key="9">
    <source>
        <dbReference type="Pfam" id="PF06280"/>
    </source>
</evidence>
<keyword evidence="3 7" id="KW-0732">Signal</keyword>
<keyword evidence="4 6" id="KW-0378">Hydrolase</keyword>
<dbReference type="SUPFAM" id="SSF52743">
    <property type="entry name" value="Subtilisin-like"/>
    <property type="match status" value="1"/>
</dbReference>
<organism evidence="10 11">
    <name type="scientific">Macrophomina phaseolina</name>
    <dbReference type="NCBI Taxonomy" id="35725"/>
    <lineage>
        <taxon>Eukaryota</taxon>
        <taxon>Fungi</taxon>
        <taxon>Dikarya</taxon>
        <taxon>Ascomycota</taxon>
        <taxon>Pezizomycotina</taxon>
        <taxon>Dothideomycetes</taxon>
        <taxon>Dothideomycetes incertae sedis</taxon>
        <taxon>Botryosphaeriales</taxon>
        <taxon>Botryosphaeriaceae</taxon>
        <taxon>Macrophomina</taxon>
    </lineage>
</organism>
<dbReference type="InterPro" id="IPR015500">
    <property type="entry name" value="Peptidase_S8_subtilisin-rel"/>
</dbReference>
<dbReference type="PANTHER" id="PTHR43806:SF66">
    <property type="entry name" value="SERIN ENDOPEPTIDASE"/>
    <property type="match status" value="1"/>
</dbReference>
<dbReference type="PROSITE" id="PS51892">
    <property type="entry name" value="SUBTILASE"/>
    <property type="match status" value="1"/>
</dbReference>
<dbReference type="InterPro" id="IPR050131">
    <property type="entry name" value="Peptidase_S8_subtilisin-like"/>
</dbReference>
<dbReference type="InterPro" id="IPR034187">
    <property type="entry name" value="Peptidases_S8_5"/>
</dbReference>